<feature type="compositionally biased region" description="Low complexity" evidence="1">
    <location>
        <begin position="55"/>
        <end position="75"/>
    </location>
</feature>
<name>A0A0G4FLE3_9ALVE</name>
<gene>
    <name evidence="2" type="ORF">Cvel_17630</name>
</gene>
<dbReference type="AlphaFoldDB" id="A0A0G4FLE3"/>
<dbReference type="EMBL" id="CDMZ01000462">
    <property type="protein sequence ID" value="CEM14825.1"/>
    <property type="molecule type" value="Genomic_DNA"/>
</dbReference>
<evidence type="ECO:0000256" key="1">
    <source>
        <dbReference type="SAM" id="MobiDB-lite"/>
    </source>
</evidence>
<dbReference type="VEuPathDB" id="CryptoDB:Cvel_17630"/>
<protein>
    <submittedName>
        <fullName evidence="2">Uncharacterized protein</fullName>
    </submittedName>
</protein>
<dbReference type="PhylomeDB" id="A0A0G4FLE3"/>
<proteinExistence type="predicted"/>
<evidence type="ECO:0000313" key="2">
    <source>
        <dbReference type="EMBL" id="CEM14825.1"/>
    </source>
</evidence>
<feature type="region of interest" description="Disordered" evidence="1">
    <location>
        <begin position="40"/>
        <end position="83"/>
    </location>
</feature>
<reference evidence="2" key="1">
    <citation type="submission" date="2014-11" db="EMBL/GenBank/DDBJ databases">
        <authorList>
            <person name="Otto D Thomas"/>
            <person name="Naeem Raeece"/>
        </authorList>
    </citation>
    <scope>NUCLEOTIDE SEQUENCE</scope>
</reference>
<feature type="compositionally biased region" description="Pro residues" evidence="1">
    <location>
        <begin position="45"/>
        <end position="54"/>
    </location>
</feature>
<organism evidence="2">
    <name type="scientific">Chromera velia CCMP2878</name>
    <dbReference type="NCBI Taxonomy" id="1169474"/>
    <lineage>
        <taxon>Eukaryota</taxon>
        <taxon>Sar</taxon>
        <taxon>Alveolata</taxon>
        <taxon>Colpodellida</taxon>
        <taxon>Chromeraceae</taxon>
        <taxon>Chromera</taxon>
    </lineage>
</organism>
<accession>A0A0G4FLE3</accession>
<feature type="region of interest" description="Disordered" evidence="1">
    <location>
        <begin position="197"/>
        <end position="224"/>
    </location>
</feature>
<sequence length="224" mass="22881">MAAVSPEVSCLDGSVEVGFRGAVAGTLLGTFFGKELIDANRGLIDPPPPPPSQGPPDSSSSSSSSSASSSSTSSGKGAGGSRIGVMGFLQSRARKTGLRMKETAVGIWNKQPVRLARCAGKCAACGGVWSFVGAFLGCTLSRLGVPFPFDAIVAGGTAGLYVSRVILKQQLPFVGYFALGSAAFSVFSHANSYLEREKAKPGGTSRKTPTVAAAPSKALSKEQM</sequence>